<reference evidence="1 2" key="1">
    <citation type="submission" date="2020-05" db="EMBL/GenBank/DDBJ databases">
        <title>Identification and distribution of gene clusters putatively required for synthesis of sphingolipid metabolism inhibitors in phylogenetically diverse species of the filamentous fungus Fusarium.</title>
        <authorList>
            <person name="Kim H.-S."/>
            <person name="Busman M."/>
            <person name="Brown D.W."/>
            <person name="Divon H."/>
            <person name="Uhlig S."/>
            <person name="Proctor R.H."/>
        </authorList>
    </citation>
    <scope>NUCLEOTIDE SEQUENCE [LARGE SCALE GENOMIC DNA]</scope>
    <source>
        <strain evidence="1 2">NRRL 13617</strain>
    </source>
</reference>
<dbReference type="InterPro" id="IPR032675">
    <property type="entry name" value="LRR_dom_sf"/>
</dbReference>
<dbReference type="SUPFAM" id="SSF52047">
    <property type="entry name" value="RNI-like"/>
    <property type="match status" value="1"/>
</dbReference>
<evidence type="ECO:0000313" key="2">
    <source>
        <dbReference type="Proteomes" id="UP000582016"/>
    </source>
</evidence>
<dbReference type="AlphaFoldDB" id="A0A8H5KCU6"/>
<accession>A0A8H5KCU6</accession>
<name>A0A8H5KCU6_9HYPO</name>
<dbReference type="Gene3D" id="3.80.10.10">
    <property type="entry name" value="Ribonuclease Inhibitor"/>
    <property type="match status" value="1"/>
</dbReference>
<comment type="caution">
    <text evidence="1">The sequence shown here is derived from an EMBL/GenBank/DDBJ whole genome shotgun (WGS) entry which is preliminary data.</text>
</comment>
<proteinExistence type="predicted"/>
<dbReference type="EMBL" id="JAAOAQ010000061">
    <property type="protein sequence ID" value="KAF5569461.1"/>
    <property type="molecule type" value="Genomic_DNA"/>
</dbReference>
<gene>
    <name evidence="1" type="ORF">FPHYL_1989</name>
</gene>
<evidence type="ECO:0000313" key="1">
    <source>
        <dbReference type="EMBL" id="KAF5569461.1"/>
    </source>
</evidence>
<evidence type="ECO:0008006" key="3">
    <source>
        <dbReference type="Google" id="ProtNLM"/>
    </source>
</evidence>
<dbReference type="OrthoDB" id="3257981at2759"/>
<keyword evidence="2" id="KW-1185">Reference proteome</keyword>
<sequence length="639" mass="72990">MRSDYDIATLFYSRDDVLEKDVYRGEAEPRLDPLLLDTVMPLSSQSRLLRLPTEILAKIVRLVAEDDEALKQLALVNSDCRGLARTCQFSEVTFDFSAHQCSLLNRLTSELDPNYKGAGIKDFIRKFTFDPNPYHVRMAHKDIEHMEHFPVEQFPNGASGQELARLKSDAADNYHRTQLILATNINAMRNLETLIWNDKFPLPEEWFQLISNSTAHNLTLSKVVIPNGWCLSYPSIPSSWPLRSLYLDVRLTGAWDDKSNNGGQRGPNPSNVFFNTLFKLSSPTLESLAWETWNSRSWEPISLAASLVSFPRLRHLRIKPGPGAIDESTMASLLSAPLRSLELKYQSVPEFENLIKAHTQEPYQNLEQLVLAADVGDEALIAEFIHKHNRLQKLSVTQSYDGRGCSTHFDRVLIPGLGNGRFNHLRSLSIQWGGRTKDDNRPHGLFDIPPESLSVIGELTTLEQLYLRCDEDRDEFNFETMVRYDIHDPQPHSVWLIDHENLRAHLQNLKNLKLLAIRGDTYCDFMGVAGASLYYNSFTVSHEDLAVVRAHPELEPFVHGQREWEIAHLARMLDHAKEYLTVLPKLEWILCGQRPMEFIRNAEGVTELVPIGFERDECKTYLARVFGLSSKVEEAHMTE</sequence>
<organism evidence="1 2">
    <name type="scientific">Fusarium phyllophilum</name>
    <dbReference type="NCBI Taxonomy" id="47803"/>
    <lineage>
        <taxon>Eukaryota</taxon>
        <taxon>Fungi</taxon>
        <taxon>Dikarya</taxon>
        <taxon>Ascomycota</taxon>
        <taxon>Pezizomycotina</taxon>
        <taxon>Sordariomycetes</taxon>
        <taxon>Hypocreomycetidae</taxon>
        <taxon>Hypocreales</taxon>
        <taxon>Nectriaceae</taxon>
        <taxon>Fusarium</taxon>
        <taxon>Fusarium fujikuroi species complex</taxon>
    </lineage>
</organism>
<protein>
    <recommendedName>
        <fullName evidence="3">F-box domain-containing protein</fullName>
    </recommendedName>
</protein>
<dbReference type="Proteomes" id="UP000582016">
    <property type="component" value="Unassembled WGS sequence"/>
</dbReference>